<keyword evidence="3" id="KW-0805">Transcription regulation</keyword>
<keyword evidence="6" id="KW-1133">Transmembrane helix</keyword>
<keyword evidence="6" id="KW-0812">Transmembrane</keyword>
<gene>
    <name evidence="8" type="ORF">PGQ11_009864</name>
</gene>
<protein>
    <submittedName>
        <fullName evidence="8">Binuclear zinc transcription factor</fullName>
    </submittedName>
</protein>
<keyword evidence="6" id="KW-0472">Membrane</keyword>
<keyword evidence="5" id="KW-0539">Nucleus</keyword>
<keyword evidence="9" id="KW-1185">Reference proteome</keyword>
<dbReference type="CDD" id="cd12148">
    <property type="entry name" value="fungal_TF_MHR"/>
    <property type="match status" value="1"/>
</dbReference>
<evidence type="ECO:0000256" key="3">
    <source>
        <dbReference type="ARBA" id="ARBA00023015"/>
    </source>
</evidence>
<dbReference type="InterPro" id="IPR007219">
    <property type="entry name" value="XnlR_reg_dom"/>
</dbReference>
<evidence type="ECO:0000256" key="5">
    <source>
        <dbReference type="ARBA" id="ARBA00023242"/>
    </source>
</evidence>
<dbReference type="Proteomes" id="UP001390339">
    <property type="component" value="Unassembled WGS sequence"/>
</dbReference>
<comment type="caution">
    <text evidence="8">The sequence shown here is derived from an EMBL/GenBank/DDBJ whole genome shotgun (WGS) entry which is preliminary data.</text>
</comment>
<evidence type="ECO:0000256" key="2">
    <source>
        <dbReference type="ARBA" id="ARBA00022723"/>
    </source>
</evidence>
<dbReference type="InterPro" id="IPR050815">
    <property type="entry name" value="TF_fung"/>
</dbReference>
<evidence type="ECO:0000256" key="1">
    <source>
        <dbReference type="ARBA" id="ARBA00004123"/>
    </source>
</evidence>
<reference evidence="8 9" key="1">
    <citation type="journal article" date="2024" name="IMA Fungus">
        <title>Apiospora arundinis, a panoply of carbohydrate-active enzymes and secondary metabolites.</title>
        <authorList>
            <person name="Sorensen T."/>
            <person name="Petersen C."/>
            <person name="Muurmann A.T."/>
            <person name="Christiansen J.V."/>
            <person name="Brundto M.L."/>
            <person name="Overgaard C.K."/>
            <person name="Boysen A.T."/>
            <person name="Wollenberg R.D."/>
            <person name="Larsen T.O."/>
            <person name="Sorensen J.L."/>
            <person name="Nielsen K.L."/>
            <person name="Sondergaard T.E."/>
        </authorList>
    </citation>
    <scope>NUCLEOTIDE SEQUENCE [LARGE SCALE GENOMIC DNA]</scope>
    <source>
        <strain evidence="8 9">AAU 773</strain>
    </source>
</reference>
<dbReference type="Pfam" id="PF04082">
    <property type="entry name" value="Fungal_trans"/>
    <property type="match status" value="1"/>
</dbReference>
<dbReference type="PANTHER" id="PTHR47338">
    <property type="entry name" value="ZN(II)2CYS6 TRANSCRIPTION FACTOR (EUROFUNG)-RELATED"/>
    <property type="match status" value="1"/>
</dbReference>
<evidence type="ECO:0000259" key="7">
    <source>
        <dbReference type="SMART" id="SM00906"/>
    </source>
</evidence>
<evidence type="ECO:0000313" key="9">
    <source>
        <dbReference type="Proteomes" id="UP001390339"/>
    </source>
</evidence>
<feature type="transmembrane region" description="Helical" evidence="6">
    <location>
        <begin position="320"/>
        <end position="339"/>
    </location>
</feature>
<name>A0ABR2I8X9_9PEZI</name>
<organism evidence="8 9">
    <name type="scientific">Apiospora arundinis</name>
    <dbReference type="NCBI Taxonomy" id="335852"/>
    <lineage>
        <taxon>Eukaryota</taxon>
        <taxon>Fungi</taxon>
        <taxon>Dikarya</taxon>
        <taxon>Ascomycota</taxon>
        <taxon>Pezizomycotina</taxon>
        <taxon>Sordariomycetes</taxon>
        <taxon>Xylariomycetidae</taxon>
        <taxon>Amphisphaeriales</taxon>
        <taxon>Apiosporaceae</taxon>
        <taxon>Apiospora</taxon>
    </lineage>
</organism>
<feature type="domain" description="Xylanolytic transcriptional activator regulatory" evidence="7">
    <location>
        <begin position="86"/>
        <end position="167"/>
    </location>
</feature>
<sequence>MIQRSHFLSNKDLVPKCLRYILWTLAASVTDKHEAQQDGFYQSARRHAQLDEMKESLGESSSTLAHCQTWILIATYEVKQMYFPKAWLSAGRAIRLAQMMQLHKLDRVHEIDPITSHPKNWIELEERRRTFWMAFCLDRYTSILAGWPMTIDEHDVSTNLPSSQEAFEESKPIHTGSLHQAMEPSQSETLQPFGGVILTAALFGRIFHHLHRQNPDDDEDDGSGLNGGFWVRHRAIEAISLNAALCLPDHLRLPTGLREPNVVFLNLSLHTLAICLHQTAIFKANKQQLPVHISSESKVRCVTAAVEIAALMRMVSHMNLATMNPFLSFCIYVAARVFVQYRKTRPKDHQMESSLQFLLLAMKALGGKSPLTQSLLVQLDLDEKSSGGLV</sequence>
<dbReference type="EMBL" id="JAPCWZ010000006">
    <property type="protein sequence ID" value="KAK8859130.1"/>
    <property type="molecule type" value="Genomic_DNA"/>
</dbReference>
<dbReference type="PANTHER" id="PTHR47338:SF10">
    <property type="entry name" value="TRANSCRIPTION FACTOR DOMAIN-CONTAINING PROTEIN-RELATED"/>
    <property type="match status" value="1"/>
</dbReference>
<accession>A0ABR2I8X9</accession>
<evidence type="ECO:0000256" key="4">
    <source>
        <dbReference type="ARBA" id="ARBA00023163"/>
    </source>
</evidence>
<dbReference type="SMART" id="SM00906">
    <property type="entry name" value="Fungal_trans"/>
    <property type="match status" value="1"/>
</dbReference>
<proteinExistence type="predicted"/>
<keyword evidence="2" id="KW-0479">Metal-binding</keyword>
<evidence type="ECO:0000313" key="8">
    <source>
        <dbReference type="EMBL" id="KAK8859130.1"/>
    </source>
</evidence>
<comment type="subcellular location">
    <subcellularLocation>
        <location evidence="1">Nucleus</location>
    </subcellularLocation>
</comment>
<evidence type="ECO:0000256" key="6">
    <source>
        <dbReference type="SAM" id="Phobius"/>
    </source>
</evidence>
<keyword evidence="4" id="KW-0804">Transcription</keyword>